<dbReference type="Pfam" id="PF00909">
    <property type="entry name" value="Ammonium_transp"/>
    <property type="match status" value="1"/>
</dbReference>
<dbReference type="InterPro" id="IPR024041">
    <property type="entry name" value="NH4_transpt_AmtB-like_dom"/>
</dbReference>
<sequence length="479" mass="49873">MERRTWLRRLHRPLGILGGAILAMAAISAAAAQEPSTEETVADLVSALDTTWLLVAGFLVFFMQAGFAMLTGGFVRSKNTANILMKNMIDACVGGLLFWAVGYGFAYGTSSSANGFIGWGDFFFNTYEGFAGWFFQFAFAAAAATIVAGSLAERLKFSAYLVYTVVITGFIYPVVVHWAWDANGWLTAFKEDPADLFLANGYIDFAGSGVVHMVGGWAGLVGAALLGPRLGKYGPGKQVNAIPGHNISIATLGMFILWFGWYGFNPGSTLALSGGGAALAAKVAVNTTLAACAGGVAAVLYSKILTTRYDPGLLINGILAGLVSITAPCATVDPWAAVIIGAVGSLVMYGAVLLLDVIRIDDPVGAFPVHGASGLWGVIAVGLFSTQAGIEGAGYAEPSKYGLLVGGGFEQLAAQLAGAASIIAWVVVTAFILFFGIKMTIGLRVPPEEEEKGLDLLEHGLDSYPDFGPTGQGVFSPGA</sequence>
<reference evidence="10 11" key="1">
    <citation type="journal article" date="2023" name="ISME J.">
        <title>Thermophilic Dehalococcoidia with unusual traits shed light on an unexpected past.</title>
        <authorList>
            <person name="Palmer M."/>
            <person name="Covington J.K."/>
            <person name="Zhou E.M."/>
            <person name="Thomas S.C."/>
            <person name="Habib N."/>
            <person name="Seymour C.O."/>
            <person name="Lai D."/>
            <person name="Johnston J."/>
            <person name="Hashimi A."/>
            <person name="Jiao J.Y."/>
            <person name="Muok A.R."/>
            <person name="Liu L."/>
            <person name="Xian W.D."/>
            <person name="Zhi X.Y."/>
            <person name="Li M.M."/>
            <person name="Silva L.P."/>
            <person name="Bowen B.P."/>
            <person name="Louie K."/>
            <person name="Briegel A."/>
            <person name="Pett-Ridge J."/>
            <person name="Weber P.K."/>
            <person name="Tocheva E.I."/>
            <person name="Woyke T."/>
            <person name="Northen T.R."/>
            <person name="Mayali X."/>
            <person name="Li W.J."/>
            <person name="Hedlund B.P."/>
        </authorList>
    </citation>
    <scope>NUCLEOTIDE SEQUENCE [LARGE SCALE GENOMIC DNA]</scope>
    <source>
        <strain evidence="10 11">YIM 72310</strain>
    </source>
</reference>
<feature type="transmembrane region" description="Helical" evidence="8">
    <location>
        <begin position="130"/>
        <end position="148"/>
    </location>
</feature>
<keyword evidence="3 8" id="KW-0813">Transport</keyword>
<dbReference type="PANTHER" id="PTHR11730">
    <property type="entry name" value="AMMONIUM TRANSPORTER"/>
    <property type="match status" value="1"/>
</dbReference>
<feature type="transmembrane region" description="Helical" evidence="8">
    <location>
        <begin position="375"/>
        <end position="396"/>
    </location>
</feature>
<evidence type="ECO:0000256" key="4">
    <source>
        <dbReference type="ARBA" id="ARBA00022692"/>
    </source>
</evidence>
<comment type="subcellular location">
    <subcellularLocation>
        <location evidence="8">Cell membrane</location>
        <topology evidence="8">Multi-pass membrane protein</topology>
    </subcellularLocation>
    <subcellularLocation>
        <location evidence="1">Membrane</location>
        <topology evidence="1">Multi-pass membrane protein</topology>
    </subcellularLocation>
</comment>
<keyword evidence="5 8" id="KW-1133">Transmembrane helix</keyword>
<feature type="domain" description="Ammonium transporter AmtB-like" evidence="9">
    <location>
        <begin position="52"/>
        <end position="464"/>
    </location>
</feature>
<evidence type="ECO:0000313" key="10">
    <source>
        <dbReference type="EMBL" id="WBL37433.1"/>
    </source>
</evidence>
<proteinExistence type="inferred from homology"/>
<keyword evidence="6 8" id="KW-0472">Membrane</keyword>
<protein>
    <recommendedName>
        <fullName evidence="8">Ammonium transporter</fullName>
    </recommendedName>
</protein>
<accession>A0ABY7MA46</accession>
<dbReference type="InterPro" id="IPR018047">
    <property type="entry name" value="Ammonium_transpt_CS"/>
</dbReference>
<name>A0ABY7MA46_9CHLR</name>
<dbReference type="InterPro" id="IPR001905">
    <property type="entry name" value="Ammonium_transpt"/>
</dbReference>
<organism evidence="10 11">
    <name type="scientific">Tepidiforma flava</name>
    <dbReference type="NCBI Taxonomy" id="3004094"/>
    <lineage>
        <taxon>Bacteria</taxon>
        <taxon>Bacillati</taxon>
        <taxon>Chloroflexota</taxon>
        <taxon>Tepidiformia</taxon>
        <taxon>Tepidiformales</taxon>
        <taxon>Tepidiformaceae</taxon>
        <taxon>Tepidiforma</taxon>
    </lineage>
</organism>
<evidence type="ECO:0000256" key="6">
    <source>
        <dbReference type="ARBA" id="ARBA00023136"/>
    </source>
</evidence>
<evidence type="ECO:0000256" key="1">
    <source>
        <dbReference type="ARBA" id="ARBA00004141"/>
    </source>
</evidence>
<gene>
    <name evidence="10" type="ORF">O0235_07615</name>
</gene>
<feature type="transmembrane region" description="Helical" evidence="8">
    <location>
        <begin position="416"/>
        <end position="437"/>
    </location>
</feature>
<feature type="transmembrane region" description="Helical" evidence="8">
    <location>
        <begin position="205"/>
        <end position="226"/>
    </location>
</feature>
<keyword evidence="4 8" id="KW-0812">Transmembrane</keyword>
<dbReference type="Proteomes" id="UP001212803">
    <property type="component" value="Chromosome"/>
</dbReference>
<dbReference type="PANTHER" id="PTHR11730:SF6">
    <property type="entry name" value="AMMONIUM TRANSPORTER"/>
    <property type="match status" value="1"/>
</dbReference>
<keyword evidence="11" id="KW-1185">Reference proteome</keyword>
<feature type="transmembrane region" description="Helical" evidence="8">
    <location>
        <begin position="336"/>
        <end position="355"/>
    </location>
</feature>
<dbReference type="EMBL" id="CP115149">
    <property type="protein sequence ID" value="WBL37433.1"/>
    <property type="molecule type" value="Genomic_DNA"/>
</dbReference>
<feature type="transmembrane region" description="Helical" evidence="8">
    <location>
        <begin position="247"/>
        <end position="264"/>
    </location>
</feature>
<feature type="transmembrane region" description="Helical" evidence="8">
    <location>
        <begin position="51"/>
        <end position="75"/>
    </location>
</feature>
<dbReference type="SUPFAM" id="SSF111352">
    <property type="entry name" value="Ammonium transporter"/>
    <property type="match status" value="1"/>
</dbReference>
<comment type="similarity">
    <text evidence="2 8">Belongs to the ammonia transporter channel (TC 1.A.11.2) family.</text>
</comment>
<evidence type="ECO:0000256" key="3">
    <source>
        <dbReference type="ARBA" id="ARBA00022448"/>
    </source>
</evidence>
<dbReference type="PROSITE" id="PS01219">
    <property type="entry name" value="AMMONIUM_TRANSP"/>
    <property type="match status" value="1"/>
</dbReference>
<keyword evidence="7 8" id="KW-0924">Ammonia transport</keyword>
<dbReference type="NCBIfam" id="TIGR00836">
    <property type="entry name" value="amt"/>
    <property type="match status" value="1"/>
</dbReference>
<dbReference type="InterPro" id="IPR029020">
    <property type="entry name" value="Ammonium/urea_transptr"/>
</dbReference>
<evidence type="ECO:0000259" key="9">
    <source>
        <dbReference type="Pfam" id="PF00909"/>
    </source>
</evidence>
<dbReference type="RefSeq" id="WP_270057946.1">
    <property type="nucleotide sequence ID" value="NZ_CP115149.1"/>
</dbReference>
<evidence type="ECO:0000256" key="5">
    <source>
        <dbReference type="ARBA" id="ARBA00022989"/>
    </source>
</evidence>
<evidence type="ECO:0000313" key="11">
    <source>
        <dbReference type="Proteomes" id="UP001212803"/>
    </source>
</evidence>
<feature type="transmembrane region" description="Helical" evidence="8">
    <location>
        <begin position="87"/>
        <end position="110"/>
    </location>
</feature>
<dbReference type="Gene3D" id="1.10.3430.10">
    <property type="entry name" value="Ammonium transporter AmtB like domains"/>
    <property type="match status" value="1"/>
</dbReference>
<evidence type="ECO:0000256" key="7">
    <source>
        <dbReference type="ARBA" id="ARBA00023177"/>
    </source>
</evidence>
<feature type="transmembrane region" description="Helical" evidence="8">
    <location>
        <begin position="160"/>
        <end position="180"/>
    </location>
</feature>
<evidence type="ECO:0000256" key="2">
    <source>
        <dbReference type="ARBA" id="ARBA00005887"/>
    </source>
</evidence>
<feature type="transmembrane region" description="Helical" evidence="8">
    <location>
        <begin position="313"/>
        <end position="330"/>
    </location>
</feature>
<feature type="transmembrane region" description="Helical" evidence="8">
    <location>
        <begin position="276"/>
        <end position="301"/>
    </location>
</feature>
<evidence type="ECO:0000256" key="8">
    <source>
        <dbReference type="RuleBase" id="RU362002"/>
    </source>
</evidence>